<dbReference type="RefSeq" id="WP_183826519.1">
    <property type="nucleotide sequence ID" value="NZ_JACIGW010000004.1"/>
</dbReference>
<dbReference type="Gene3D" id="3.30.70.360">
    <property type="match status" value="1"/>
</dbReference>
<dbReference type="EC" id="3.5.1.87" evidence="8"/>
<comment type="subunit">
    <text evidence="3">Homodimer.</text>
</comment>
<dbReference type="SUPFAM" id="SSF53187">
    <property type="entry name" value="Zn-dependent exopeptidases"/>
    <property type="match status" value="1"/>
</dbReference>
<organism evidence="8 11">
    <name type="scientific">Aliirhizobium cellulosilyticum</name>
    <dbReference type="NCBI Taxonomy" id="393664"/>
    <lineage>
        <taxon>Bacteria</taxon>
        <taxon>Pseudomonadati</taxon>
        <taxon>Pseudomonadota</taxon>
        <taxon>Alphaproteobacteria</taxon>
        <taxon>Hyphomicrobiales</taxon>
        <taxon>Rhizobiaceae</taxon>
        <taxon>Aliirhizobium</taxon>
    </lineage>
</organism>
<dbReference type="GO" id="GO:0016813">
    <property type="term" value="F:hydrolase activity, acting on carbon-nitrogen (but not peptide) bonds, in linear amidines"/>
    <property type="evidence" value="ECO:0007669"/>
    <property type="project" value="InterPro"/>
</dbReference>
<dbReference type="PANTHER" id="PTHR32494">
    <property type="entry name" value="ALLANTOATE DEIMINASE-RELATED"/>
    <property type="match status" value="1"/>
</dbReference>
<comment type="cofactor">
    <cofactor evidence="7">
        <name>Zn(2+)</name>
        <dbReference type="ChEBI" id="CHEBI:29105"/>
    </cofactor>
    <text evidence="7">Binds 2 Zn(2+) ions per subunit.</text>
</comment>
<keyword evidence="4 7" id="KW-0479">Metal-binding</keyword>
<dbReference type="GO" id="GO:0046872">
    <property type="term" value="F:metal ion binding"/>
    <property type="evidence" value="ECO:0007669"/>
    <property type="project" value="UniProtKB-KW"/>
</dbReference>
<feature type="binding site" evidence="7">
    <location>
        <position position="101"/>
    </location>
    <ligand>
        <name>Zn(2+)</name>
        <dbReference type="ChEBI" id="CHEBI:29105"/>
        <label>1</label>
    </ligand>
</feature>
<dbReference type="Proteomes" id="UP000524535">
    <property type="component" value="Unassembled WGS sequence"/>
</dbReference>
<feature type="binding site" evidence="7">
    <location>
        <position position="90"/>
    </location>
    <ligand>
        <name>Zn(2+)</name>
        <dbReference type="ChEBI" id="CHEBI:29105"/>
        <label>1</label>
    </ligand>
</feature>
<reference evidence="11 12" key="1">
    <citation type="submission" date="2020-08" db="EMBL/GenBank/DDBJ databases">
        <title>Genomic Encyclopedia of Type Strains, Phase IV (KMG-V): Genome sequencing to study the core and pangenomes of soil and plant-associated prokaryotes.</title>
        <authorList>
            <person name="Whitman W."/>
        </authorList>
    </citation>
    <scope>NUCLEOTIDE SEQUENCE [LARGE SCALE GENOMIC DNA]</scope>
    <source>
        <strain evidence="9 12">SEMIA 444</strain>
        <strain evidence="8 11">SEMIA 448</strain>
        <strain evidence="10 13">SEMIA 452</strain>
    </source>
</reference>
<name>A0A7W6SAA7_9HYPH</name>
<dbReference type="Proteomes" id="UP000576087">
    <property type="component" value="Unassembled WGS sequence"/>
</dbReference>
<evidence type="ECO:0000256" key="1">
    <source>
        <dbReference type="ARBA" id="ARBA00001936"/>
    </source>
</evidence>
<evidence type="ECO:0000256" key="7">
    <source>
        <dbReference type="PIRSR" id="PIRSR001235-1"/>
    </source>
</evidence>
<dbReference type="GO" id="GO:0050538">
    <property type="term" value="F:N-carbamoyl-L-amino-acid hydrolase activity"/>
    <property type="evidence" value="ECO:0007669"/>
    <property type="project" value="UniProtKB-EC"/>
</dbReference>
<evidence type="ECO:0000256" key="4">
    <source>
        <dbReference type="ARBA" id="ARBA00022723"/>
    </source>
</evidence>
<comment type="caution">
    <text evidence="8">The sequence shown here is derived from an EMBL/GenBank/DDBJ whole genome shotgun (WGS) entry which is preliminary data.</text>
</comment>
<dbReference type="EMBL" id="JACIHM010000005">
    <property type="protein sequence ID" value="MBB4447757.1"/>
    <property type="molecule type" value="Genomic_DNA"/>
</dbReference>
<dbReference type="EMBL" id="JACIGW010000004">
    <property type="protein sequence ID" value="MBB4350126.1"/>
    <property type="molecule type" value="Genomic_DNA"/>
</dbReference>
<dbReference type="Pfam" id="PF01546">
    <property type="entry name" value="Peptidase_M20"/>
    <property type="match status" value="1"/>
</dbReference>
<evidence type="ECO:0000256" key="6">
    <source>
        <dbReference type="ARBA" id="ARBA00023211"/>
    </source>
</evidence>
<evidence type="ECO:0000313" key="11">
    <source>
        <dbReference type="Proteomes" id="UP000520770"/>
    </source>
</evidence>
<evidence type="ECO:0000313" key="8">
    <source>
        <dbReference type="EMBL" id="MBB4350126.1"/>
    </source>
</evidence>
<dbReference type="SUPFAM" id="SSF55031">
    <property type="entry name" value="Bacterial exopeptidase dimerisation domain"/>
    <property type="match status" value="1"/>
</dbReference>
<gene>
    <name evidence="9" type="ORF">GGE31_003831</name>
    <name evidence="8" type="ORF">GGE33_003889</name>
    <name evidence="10" type="ORF">GGE35_003592</name>
</gene>
<proteinExistence type="inferred from homology"/>
<dbReference type="Gene3D" id="3.40.630.10">
    <property type="entry name" value="Zn peptidases"/>
    <property type="match status" value="1"/>
</dbReference>
<evidence type="ECO:0000313" key="12">
    <source>
        <dbReference type="Proteomes" id="UP000524535"/>
    </source>
</evidence>
<keyword evidence="12" id="KW-1185">Reference proteome</keyword>
<accession>A0A7W6SAA7</accession>
<keyword evidence="7" id="KW-0862">Zinc</keyword>
<feature type="binding site" evidence="7">
    <location>
        <position position="136"/>
    </location>
    <ligand>
        <name>Zn(2+)</name>
        <dbReference type="ChEBI" id="CHEBI:29105"/>
        <label>2</label>
    </ligand>
</feature>
<dbReference type="Proteomes" id="UP000520770">
    <property type="component" value="Unassembled WGS sequence"/>
</dbReference>
<dbReference type="NCBIfam" id="TIGR01879">
    <property type="entry name" value="hydantase"/>
    <property type="match status" value="1"/>
</dbReference>
<evidence type="ECO:0000313" key="10">
    <source>
        <dbReference type="EMBL" id="MBB4447757.1"/>
    </source>
</evidence>
<feature type="binding site" evidence="7">
    <location>
        <position position="203"/>
    </location>
    <ligand>
        <name>Zn(2+)</name>
        <dbReference type="ChEBI" id="CHEBI:29105"/>
        <label>1</label>
    </ligand>
</feature>
<dbReference type="InterPro" id="IPR010158">
    <property type="entry name" value="Amidase_Cbmase"/>
</dbReference>
<evidence type="ECO:0000256" key="5">
    <source>
        <dbReference type="ARBA" id="ARBA00022801"/>
    </source>
</evidence>
<dbReference type="PIRSF" id="PIRSF001235">
    <property type="entry name" value="Amidase_carbamoylase"/>
    <property type="match status" value="1"/>
</dbReference>
<sequence>MPPSIQQILSAVEARRGDVEHLFATLAAGSPGKPGILRDTYGAGENFAHSLIADHAKALSLTITRDAALNTFATWQGSNPHAGSIIMGSHLDSVPHGGNFDGAAGVVAGLTVIAALKELGIKPACDVIAMGVRAEESVWFGVSYIGSRSALGTLPDGGLEARRIDTNRTLAEHIAECGGNPEAIGRREKSLDPSSIRAFLEVHIEQAPSLAEMQMPLAICSGIPGNFRYPEANIIGRQDHVGTPRRFRRDAAMAAADLAMAMDAKWREEQTAGVPLAVTFGRFHTDAAVHGMTSVPGSFAFSLDVRAYDPSVLARLEAFFLEQVARIERERDVRFELGKRASAAVGVMSQKIISEMQAMAVAAGLDVTQIGSPASHDSAAFAEAGVASTMLFVRNENGSHNPDEAMEIDDFMKACALLALWVADHVDSPLEKTATRANTFAENSA</sequence>
<comment type="similarity">
    <text evidence="2">Belongs to the peptidase M20 family.</text>
</comment>
<dbReference type="AlphaFoldDB" id="A0A7W6SAA7"/>
<evidence type="ECO:0000313" key="13">
    <source>
        <dbReference type="Proteomes" id="UP000576087"/>
    </source>
</evidence>
<dbReference type="InterPro" id="IPR036264">
    <property type="entry name" value="Bact_exopeptidase_dim_dom"/>
</dbReference>
<keyword evidence="6" id="KW-0464">Manganese</keyword>
<dbReference type="EMBL" id="JACIGY010000005">
    <property type="protein sequence ID" value="MBB4413305.1"/>
    <property type="molecule type" value="Genomic_DNA"/>
</dbReference>
<dbReference type="InterPro" id="IPR002933">
    <property type="entry name" value="Peptidase_M20"/>
</dbReference>
<keyword evidence="5 8" id="KW-0378">Hydrolase</keyword>
<comment type="cofactor">
    <cofactor evidence="1">
        <name>Mn(2+)</name>
        <dbReference type="ChEBI" id="CHEBI:29035"/>
    </cofactor>
</comment>
<evidence type="ECO:0000256" key="2">
    <source>
        <dbReference type="ARBA" id="ARBA00006153"/>
    </source>
</evidence>
<feature type="binding site" evidence="7">
    <location>
        <position position="400"/>
    </location>
    <ligand>
        <name>Zn(2+)</name>
        <dbReference type="ChEBI" id="CHEBI:29105"/>
        <label>2</label>
    </ligand>
</feature>
<protein>
    <submittedName>
        <fullName evidence="8">N-carbamoyl-L-amino-acid hydrolase</fullName>
        <ecNumber evidence="8">3.5.1.87</ecNumber>
    </submittedName>
</protein>
<evidence type="ECO:0000256" key="3">
    <source>
        <dbReference type="ARBA" id="ARBA00011738"/>
    </source>
</evidence>
<feature type="binding site" evidence="7">
    <location>
        <position position="101"/>
    </location>
    <ligand>
        <name>Zn(2+)</name>
        <dbReference type="ChEBI" id="CHEBI:29105"/>
        <label>2</label>
    </ligand>
</feature>
<evidence type="ECO:0000313" key="9">
    <source>
        <dbReference type="EMBL" id="MBB4413305.1"/>
    </source>
</evidence>
<dbReference type="PANTHER" id="PTHR32494:SF19">
    <property type="entry name" value="ALLANTOATE DEIMINASE-RELATED"/>
    <property type="match status" value="1"/>
</dbReference>